<evidence type="ECO:0000313" key="1">
    <source>
        <dbReference type="EMBL" id="KAF7676935.1"/>
    </source>
</evidence>
<proteinExistence type="predicted"/>
<keyword evidence="2" id="KW-1185">Reference proteome</keyword>
<accession>A0A8H7B4H0</accession>
<reference evidence="1" key="2">
    <citation type="submission" date="2020-08" db="EMBL/GenBank/DDBJ databases">
        <title>Draft Genome Sequence of Cumin Blight Pathogen Alternaria burnsii.</title>
        <authorList>
            <person name="Feng Z."/>
        </authorList>
    </citation>
    <scope>NUCLEOTIDE SEQUENCE</scope>
    <source>
        <strain evidence="1">CBS107.38</strain>
    </source>
</reference>
<protein>
    <submittedName>
        <fullName evidence="1">Uncharacterized protein</fullName>
    </submittedName>
</protein>
<evidence type="ECO:0000313" key="2">
    <source>
        <dbReference type="Proteomes" id="UP000596902"/>
    </source>
</evidence>
<organism evidence="1 2">
    <name type="scientific">Alternaria burnsii</name>
    <dbReference type="NCBI Taxonomy" id="1187904"/>
    <lineage>
        <taxon>Eukaryota</taxon>
        <taxon>Fungi</taxon>
        <taxon>Dikarya</taxon>
        <taxon>Ascomycota</taxon>
        <taxon>Pezizomycotina</taxon>
        <taxon>Dothideomycetes</taxon>
        <taxon>Pleosporomycetidae</taxon>
        <taxon>Pleosporales</taxon>
        <taxon>Pleosporineae</taxon>
        <taxon>Pleosporaceae</taxon>
        <taxon>Alternaria</taxon>
        <taxon>Alternaria sect. Alternaria</taxon>
    </lineage>
</organism>
<gene>
    <name evidence="1" type="ORF">GT037_005147</name>
</gene>
<dbReference type="GeneID" id="62203372"/>
<name>A0A8H7B4H0_9PLEO</name>
<dbReference type="Proteomes" id="UP000596902">
    <property type="component" value="Unassembled WGS sequence"/>
</dbReference>
<dbReference type="EMBL" id="JAAABM010000006">
    <property type="protein sequence ID" value="KAF7676935.1"/>
    <property type="molecule type" value="Genomic_DNA"/>
</dbReference>
<reference evidence="1" key="1">
    <citation type="submission" date="2020-01" db="EMBL/GenBank/DDBJ databases">
        <authorList>
            <person name="Feng Z.H.Z."/>
        </authorList>
    </citation>
    <scope>NUCLEOTIDE SEQUENCE</scope>
    <source>
        <strain evidence="1">CBS107.38</strain>
    </source>
</reference>
<comment type="caution">
    <text evidence="1">The sequence shown here is derived from an EMBL/GenBank/DDBJ whole genome shotgun (WGS) entry which is preliminary data.</text>
</comment>
<dbReference type="AlphaFoldDB" id="A0A8H7B4H0"/>
<sequence length="56" mass="6332">MSQMLLLPPTSKFTPYNDMALACCTFSGSRALRKQTFHTKLSPSRLLDANRPNMRS</sequence>
<dbReference type="RefSeq" id="XP_038787144.1">
    <property type="nucleotide sequence ID" value="XM_038930194.1"/>
</dbReference>